<dbReference type="InterPro" id="IPR003462">
    <property type="entry name" value="ODC_Mu_crystall"/>
</dbReference>
<name>A0AAN7Y7R3_9EURO</name>
<dbReference type="AlphaFoldDB" id="A0AAN7Y7R3"/>
<dbReference type="InterPro" id="IPR023401">
    <property type="entry name" value="ODC_N"/>
</dbReference>
<dbReference type="PANTHER" id="PTHR13812">
    <property type="entry name" value="KETIMINE REDUCTASE MU-CRYSTALLIN"/>
    <property type="match status" value="1"/>
</dbReference>
<evidence type="ECO:0008006" key="4">
    <source>
        <dbReference type="Google" id="ProtNLM"/>
    </source>
</evidence>
<gene>
    <name evidence="2" type="ORF">LTR05_002005</name>
</gene>
<evidence type="ECO:0000313" key="2">
    <source>
        <dbReference type="EMBL" id="KAK5087790.1"/>
    </source>
</evidence>
<dbReference type="EMBL" id="JAVRRJ010000002">
    <property type="protein sequence ID" value="KAK5087790.1"/>
    <property type="molecule type" value="Genomic_DNA"/>
</dbReference>
<comment type="caution">
    <text evidence="2">The sequence shown here is derived from an EMBL/GenBank/DDBJ whole genome shotgun (WGS) entry which is preliminary data.</text>
</comment>
<dbReference type="GO" id="GO:0005737">
    <property type="term" value="C:cytoplasm"/>
    <property type="evidence" value="ECO:0007669"/>
    <property type="project" value="TreeGrafter"/>
</dbReference>
<dbReference type="InterPro" id="IPR036291">
    <property type="entry name" value="NAD(P)-bd_dom_sf"/>
</dbReference>
<dbReference type="Gene3D" id="3.30.1780.10">
    <property type="entry name" value="ornithine cyclodeaminase, domain 1"/>
    <property type="match status" value="1"/>
</dbReference>
<dbReference type="Pfam" id="PF02423">
    <property type="entry name" value="OCD_Mu_crystall"/>
    <property type="match status" value="1"/>
</dbReference>
<evidence type="ECO:0000313" key="3">
    <source>
        <dbReference type="Proteomes" id="UP001309876"/>
    </source>
</evidence>
<dbReference type="Gene3D" id="3.40.50.720">
    <property type="entry name" value="NAD(P)-binding Rossmann-like Domain"/>
    <property type="match status" value="1"/>
</dbReference>
<evidence type="ECO:0000256" key="1">
    <source>
        <dbReference type="ARBA" id="ARBA00008903"/>
    </source>
</evidence>
<keyword evidence="3" id="KW-1185">Reference proteome</keyword>
<proteinExistence type="inferred from homology"/>
<protein>
    <recommendedName>
        <fullName evidence="4">Quinate/shikimate 5-dehydrogenase/glutamyl-tRNA reductase domain-containing protein</fullName>
    </recommendedName>
</protein>
<dbReference type="PANTHER" id="PTHR13812:SF19">
    <property type="entry name" value="KETIMINE REDUCTASE MU-CRYSTALLIN"/>
    <property type="match status" value="1"/>
</dbReference>
<accession>A0AAN7Y7R3</accession>
<comment type="similarity">
    <text evidence="1">Belongs to the ornithine cyclodeaminase/mu-crystallin family.</text>
</comment>
<reference evidence="2 3" key="1">
    <citation type="submission" date="2023-08" db="EMBL/GenBank/DDBJ databases">
        <title>Black Yeasts Isolated from many extreme environments.</title>
        <authorList>
            <person name="Coleine C."/>
            <person name="Stajich J.E."/>
            <person name="Selbmann L."/>
        </authorList>
    </citation>
    <scope>NUCLEOTIDE SEQUENCE [LARGE SCALE GENOMIC DNA]</scope>
    <source>
        <strain evidence="2 3">CCFEE 5910</strain>
    </source>
</reference>
<dbReference type="Proteomes" id="UP001309876">
    <property type="component" value="Unassembled WGS sequence"/>
</dbReference>
<dbReference type="SUPFAM" id="SSF51735">
    <property type="entry name" value="NAD(P)-binding Rossmann-fold domains"/>
    <property type="match status" value="1"/>
</dbReference>
<sequence length="371" mass="40398">MPKCLVLGDAAVQDILINLSRDDIVYFRNGISKALCDFSATQERDYQPDPAVVVRPDGRKTLFRLFTSEQGPGVKIIVSPNTEAPAGNENKTTNKPKPTLHGILAVCDEDGFPKGFVNAEEITAYRTAMSAIIPYSWRSDTTNIVVFGAGKTALWHLRLALALRGEEVKRVTVVNRSVDRARSMIEQVQQDNERIWKSSATLTALDPGDSNYEQSLQEAVGQADIIFCTTPASSPVFPAQYLTKDESARHCFISAIGSWQANMIEIDPALVSGASQSASGIVVCDDRSEVLKSSGEIIRSGLRAEQITELGELLHMRDSSSTDFSQKMQQSLQDGFVVYKSVGLSLTDLAAANIILPLAEKQGKGVVVPDF</sequence>
<organism evidence="2 3">
    <name type="scientific">Lithohypha guttulata</name>
    <dbReference type="NCBI Taxonomy" id="1690604"/>
    <lineage>
        <taxon>Eukaryota</taxon>
        <taxon>Fungi</taxon>
        <taxon>Dikarya</taxon>
        <taxon>Ascomycota</taxon>
        <taxon>Pezizomycotina</taxon>
        <taxon>Eurotiomycetes</taxon>
        <taxon>Chaetothyriomycetidae</taxon>
        <taxon>Chaetothyriales</taxon>
        <taxon>Trichomeriaceae</taxon>
        <taxon>Lithohypha</taxon>
    </lineage>
</organism>